<organism evidence="5 6">
    <name type="scientific">Scylla paramamosain</name>
    <name type="common">Mud crab</name>
    <dbReference type="NCBI Taxonomy" id="85552"/>
    <lineage>
        <taxon>Eukaryota</taxon>
        <taxon>Metazoa</taxon>
        <taxon>Ecdysozoa</taxon>
        <taxon>Arthropoda</taxon>
        <taxon>Crustacea</taxon>
        <taxon>Multicrustacea</taxon>
        <taxon>Malacostraca</taxon>
        <taxon>Eumalacostraca</taxon>
        <taxon>Eucarida</taxon>
        <taxon>Decapoda</taxon>
        <taxon>Pleocyemata</taxon>
        <taxon>Brachyura</taxon>
        <taxon>Eubrachyura</taxon>
        <taxon>Portunoidea</taxon>
        <taxon>Portunidae</taxon>
        <taxon>Portuninae</taxon>
        <taxon>Scylla</taxon>
    </lineage>
</organism>
<accession>A0AAW0UM40</accession>
<evidence type="ECO:0000313" key="6">
    <source>
        <dbReference type="Proteomes" id="UP001487740"/>
    </source>
</evidence>
<dbReference type="Proteomes" id="UP001487740">
    <property type="component" value="Unassembled WGS sequence"/>
</dbReference>
<dbReference type="InterPro" id="IPR035914">
    <property type="entry name" value="Sperma_CUB_dom_sf"/>
</dbReference>
<reference evidence="5 6" key="1">
    <citation type="submission" date="2023-03" db="EMBL/GenBank/DDBJ databases">
        <title>High-quality genome of Scylla paramamosain provides insights in environmental adaptation.</title>
        <authorList>
            <person name="Zhang L."/>
        </authorList>
    </citation>
    <scope>NUCLEOTIDE SEQUENCE [LARGE SCALE GENOMIC DNA]</scope>
    <source>
        <strain evidence="5">LZ_2023a</strain>
        <tissue evidence="5">Muscle</tissue>
    </source>
</reference>
<comment type="caution">
    <text evidence="3">Lacks conserved residue(s) required for the propagation of feature annotation.</text>
</comment>
<keyword evidence="2" id="KW-1015">Disulfide bond</keyword>
<keyword evidence="1" id="KW-0677">Repeat</keyword>
<dbReference type="EMBL" id="JARAKH010000009">
    <property type="protein sequence ID" value="KAK8401204.1"/>
    <property type="molecule type" value="Genomic_DNA"/>
</dbReference>
<evidence type="ECO:0000256" key="1">
    <source>
        <dbReference type="ARBA" id="ARBA00022737"/>
    </source>
</evidence>
<dbReference type="PANTHER" id="PTHR24251">
    <property type="entry name" value="OVOCHYMASE-RELATED"/>
    <property type="match status" value="1"/>
</dbReference>
<dbReference type="PROSITE" id="PS01180">
    <property type="entry name" value="CUB"/>
    <property type="match status" value="1"/>
</dbReference>
<dbReference type="InterPro" id="IPR000859">
    <property type="entry name" value="CUB_dom"/>
</dbReference>
<feature type="domain" description="CUB" evidence="4">
    <location>
        <begin position="165"/>
        <end position="280"/>
    </location>
</feature>
<dbReference type="SMART" id="SM00042">
    <property type="entry name" value="CUB"/>
    <property type="match status" value="1"/>
</dbReference>
<evidence type="ECO:0000313" key="5">
    <source>
        <dbReference type="EMBL" id="KAK8401204.1"/>
    </source>
</evidence>
<keyword evidence="6" id="KW-1185">Reference proteome</keyword>
<dbReference type="Gene3D" id="2.60.120.290">
    <property type="entry name" value="Spermadhesin, CUB domain"/>
    <property type="match status" value="1"/>
</dbReference>
<dbReference type="SUPFAM" id="SSF49854">
    <property type="entry name" value="Spermadhesin, CUB domain"/>
    <property type="match status" value="1"/>
</dbReference>
<evidence type="ECO:0000256" key="2">
    <source>
        <dbReference type="ARBA" id="ARBA00023157"/>
    </source>
</evidence>
<evidence type="ECO:0000259" key="4">
    <source>
        <dbReference type="PROSITE" id="PS01180"/>
    </source>
</evidence>
<evidence type="ECO:0000256" key="3">
    <source>
        <dbReference type="PROSITE-ProRule" id="PRU00059"/>
    </source>
</evidence>
<dbReference type="AlphaFoldDB" id="A0AAW0UM40"/>
<comment type="caution">
    <text evidence="5">The sequence shown here is derived from an EMBL/GenBank/DDBJ whole genome shotgun (WGS) entry which is preliminary data.</text>
</comment>
<protein>
    <recommendedName>
        <fullName evidence="4">CUB domain-containing protein</fullName>
    </recommendedName>
</protein>
<name>A0AAW0UM40_SCYPA</name>
<sequence length="283" mass="32049">MCVDMFRAAAVPLPVCLAVVVLMMVMVVGVGPGLAAPPLPTTQPRQNLMKSIMVNQMAILKGMNKSTSFFVPNVEEVNHLQDKIDLVNCSVQTRMRELSEEMNNKLDAMNKTLQAYMVEMNERIMNDTRRVTEKMKAIQNAFPVHPRPDPVELYVQHNDTEISSCDGHKVLYGSQGYLAVTEKRELYKNNMDCSWEVTLPEGSRPVFNWIYFSLANSGFCNTSSDYVTVRDPDHPTFYTFCIDNAPDGNFITVMNNKFIVAFHSNAAGTYYGFKIRYRAVSRI</sequence>
<dbReference type="CDD" id="cd00041">
    <property type="entry name" value="CUB"/>
    <property type="match status" value="1"/>
</dbReference>
<proteinExistence type="predicted"/>
<dbReference type="Pfam" id="PF00431">
    <property type="entry name" value="CUB"/>
    <property type="match status" value="1"/>
</dbReference>
<gene>
    <name evidence="5" type="ORF">O3P69_002762</name>
</gene>